<evidence type="ECO:0000256" key="1">
    <source>
        <dbReference type="ARBA" id="ARBA00006252"/>
    </source>
</evidence>
<dbReference type="InterPro" id="IPR029039">
    <property type="entry name" value="Flavoprotein-like_sf"/>
</dbReference>
<accession>A0A6N4A3Q0</accession>
<dbReference type="InterPro" id="IPR051545">
    <property type="entry name" value="NAD(P)H_dehydrogenase_qn"/>
</dbReference>
<dbReference type="PANTHER" id="PTHR10204">
    <property type="entry name" value="NAD P H OXIDOREDUCTASE-RELATED"/>
    <property type="match status" value="1"/>
</dbReference>
<dbReference type="EMBL" id="MLOK01000058">
    <property type="protein sequence ID" value="OIM20414.1"/>
    <property type="molecule type" value="Genomic_DNA"/>
</dbReference>
<dbReference type="GO" id="GO:0005829">
    <property type="term" value="C:cytosol"/>
    <property type="evidence" value="ECO:0007669"/>
    <property type="project" value="TreeGrafter"/>
</dbReference>
<dbReference type="SUPFAM" id="SSF52218">
    <property type="entry name" value="Flavoproteins"/>
    <property type="match status" value="1"/>
</dbReference>
<dbReference type="RefSeq" id="WP_071420128.1">
    <property type="nucleotide sequence ID" value="NZ_MLLI01000194.1"/>
</dbReference>
<proteinExistence type="inferred from homology"/>
<dbReference type="PANTHER" id="PTHR10204:SF34">
    <property type="entry name" value="NAD(P)H DEHYDROGENASE [QUINONE] 1 ISOFORM 1"/>
    <property type="match status" value="1"/>
</dbReference>
<reference evidence="4 5" key="1">
    <citation type="journal article" date="2016" name="BMC Genomics">
        <title>Consensus pan-genome assembly of the specialised wine bacterium Oenococcus oeni.</title>
        <authorList>
            <person name="Sternes P.R."/>
            <person name="Borneman A.R."/>
        </authorList>
    </citation>
    <scope>NUCLEOTIDE SEQUENCE [LARGE SCALE GENOMIC DNA]</scope>
    <source>
        <strain evidence="4 5">AWRIB661</strain>
    </source>
</reference>
<feature type="domain" description="Flavodoxin-like fold" evidence="3">
    <location>
        <begin position="1"/>
        <end position="169"/>
    </location>
</feature>
<dbReference type="Proteomes" id="UP000181728">
    <property type="component" value="Unassembled WGS sequence"/>
</dbReference>
<sequence>MRITIIYSYPNKQGFNAGILKQVKNNLSTKHQVTIIDLYAENFDPVLHFDHLHQRRFLKDDPDLADYRQKITDSDLLIFIFPIWWSGMPAILKGFIDRTFSKGYAYSYKGLLPTGHLKGKKAWIITTNDTPSFYVHLVQKDYGKVLSKQVLKMCGIKTIKRSTAYYLRGSSLKRRQSFLRKIGLYSQRI</sequence>
<protein>
    <submittedName>
        <fullName evidence="4">NADPH dehydrogenase</fullName>
    </submittedName>
</protein>
<comment type="caution">
    <text evidence="4">The sequence shown here is derived from an EMBL/GenBank/DDBJ whole genome shotgun (WGS) entry which is preliminary data.</text>
</comment>
<comment type="similarity">
    <text evidence="1">Belongs to the NAD(P)H dehydrogenase (quinone) family.</text>
</comment>
<evidence type="ECO:0000256" key="2">
    <source>
        <dbReference type="ARBA" id="ARBA00023002"/>
    </source>
</evidence>
<evidence type="ECO:0000259" key="3">
    <source>
        <dbReference type="Pfam" id="PF02525"/>
    </source>
</evidence>
<dbReference type="InterPro" id="IPR003680">
    <property type="entry name" value="Flavodoxin_fold"/>
</dbReference>
<evidence type="ECO:0000313" key="4">
    <source>
        <dbReference type="EMBL" id="OIM20414.1"/>
    </source>
</evidence>
<dbReference type="Gene3D" id="3.40.50.360">
    <property type="match status" value="1"/>
</dbReference>
<gene>
    <name evidence="4" type="ORF">ATX59_08785</name>
</gene>
<organism evidence="4 5">
    <name type="scientific">Oenococcus oeni</name>
    <name type="common">Leuconostoc oenos</name>
    <dbReference type="NCBI Taxonomy" id="1247"/>
    <lineage>
        <taxon>Bacteria</taxon>
        <taxon>Bacillati</taxon>
        <taxon>Bacillota</taxon>
        <taxon>Bacilli</taxon>
        <taxon>Lactobacillales</taxon>
        <taxon>Lactobacillaceae</taxon>
        <taxon>Oenococcus</taxon>
    </lineage>
</organism>
<name>A0A6N4A3Q0_OENOE</name>
<keyword evidence="2" id="KW-0560">Oxidoreductase</keyword>
<dbReference type="Pfam" id="PF02525">
    <property type="entry name" value="Flavodoxin_2"/>
    <property type="match status" value="1"/>
</dbReference>
<dbReference type="GO" id="GO:0003955">
    <property type="term" value="F:NAD(P)H dehydrogenase (quinone) activity"/>
    <property type="evidence" value="ECO:0007669"/>
    <property type="project" value="TreeGrafter"/>
</dbReference>
<dbReference type="AlphaFoldDB" id="A0A6N4A3Q0"/>
<evidence type="ECO:0000313" key="5">
    <source>
        <dbReference type="Proteomes" id="UP000181728"/>
    </source>
</evidence>